<comment type="caution">
    <text evidence="4">The sequence shown here is derived from an EMBL/GenBank/DDBJ whole genome shotgun (WGS) entry which is preliminary data.</text>
</comment>
<dbReference type="FunFam" id="3.20.20.80:FF:000041">
    <property type="entry name" value="Beta-glucosidase 7"/>
    <property type="match status" value="1"/>
</dbReference>
<keyword evidence="3" id="KW-0732">Signal</keyword>
<gene>
    <name evidence="4" type="ORF">LWI29_031122</name>
</gene>
<sequence length="401" mass="45144">MAFSQPLSYSRLALLGFFFYSTALLACSLSVKAQQEELNVKRCNFARDFLFGVSTSAVQTEGSSKSGGKGPDVWDTFLDKNPGAIMDGSNVETALDSYQRFKEDVKHVKDLGVDSYRFSIPWTRILPNGSLSGGVNKEGIDHYNNLIDLLIKYGIKPFVTILHFDFPQILEDKYGGPLSRRFVDDFKDYAEILFKTFGDRVMNWITINEPLITAKYGYDFGMPPQGRCSDRKTCKSGNSSTEPYTVAHNLLLAHATVASLYKHKFQPIQGGLIGVTVSSLYYVPYSKSLQDRDAAKRALDFEIGWFVKPLVSGYYPKTMRIIAKDRLPRFTAEEKKLVMGSTDFIGLNYYSSMYVKSIPIKFHAPPVSSIADVFVNLTAERNGVLIGPPVWKYYYYLSLNL</sequence>
<dbReference type="InterPro" id="IPR001360">
    <property type="entry name" value="Glyco_hydro_1"/>
</dbReference>
<dbReference type="AlphaFoldDB" id="A0AA39TEQ2"/>
<reference evidence="4" key="1">
    <citation type="journal article" date="2022" name="Plant J.">
        <title>Strategies of tolerance reflected in two North American maple genomes.</title>
        <authorList>
            <person name="McEvoy S.L."/>
            <person name="Sezen U.U."/>
            <person name="Trouern-Trend A."/>
            <person name="McMahon S.M."/>
            <person name="Schaberg P.G."/>
            <person name="Yang J."/>
            <person name="Wegrzyn J.L."/>
            <person name="Swenson N.G."/>
        </authorList>
    </citation>
    <scope>NUCLEOTIDE SEQUENCE</scope>
    <source>
        <strain evidence="4">NS2018</strain>
    </source>
</reference>
<proteinExistence type="inferred from homology"/>
<dbReference type="GO" id="GO:0005975">
    <property type="term" value="P:carbohydrate metabolic process"/>
    <property type="evidence" value="ECO:0007669"/>
    <property type="project" value="InterPro"/>
</dbReference>
<dbReference type="InterPro" id="IPR017853">
    <property type="entry name" value="GH"/>
</dbReference>
<dbReference type="SUPFAM" id="SSF51445">
    <property type="entry name" value="(Trans)glycosidases"/>
    <property type="match status" value="1"/>
</dbReference>
<evidence type="ECO:0000256" key="3">
    <source>
        <dbReference type="SAM" id="SignalP"/>
    </source>
</evidence>
<dbReference type="Pfam" id="PF00232">
    <property type="entry name" value="Glyco_hydro_1"/>
    <property type="match status" value="1"/>
</dbReference>
<evidence type="ECO:0008006" key="6">
    <source>
        <dbReference type="Google" id="ProtNLM"/>
    </source>
</evidence>
<organism evidence="4 5">
    <name type="scientific">Acer saccharum</name>
    <name type="common">Sugar maple</name>
    <dbReference type="NCBI Taxonomy" id="4024"/>
    <lineage>
        <taxon>Eukaryota</taxon>
        <taxon>Viridiplantae</taxon>
        <taxon>Streptophyta</taxon>
        <taxon>Embryophyta</taxon>
        <taxon>Tracheophyta</taxon>
        <taxon>Spermatophyta</taxon>
        <taxon>Magnoliopsida</taxon>
        <taxon>eudicotyledons</taxon>
        <taxon>Gunneridae</taxon>
        <taxon>Pentapetalae</taxon>
        <taxon>rosids</taxon>
        <taxon>malvids</taxon>
        <taxon>Sapindales</taxon>
        <taxon>Sapindaceae</taxon>
        <taxon>Hippocastanoideae</taxon>
        <taxon>Acereae</taxon>
        <taxon>Acer</taxon>
    </lineage>
</organism>
<protein>
    <recommendedName>
        <fullName evidence="6">Beta-glucosidase</fullName>
    </recommendedName>
</protein>
<evidence type="ECO:0000313" key="5">
    <source>
        <dbReference type="Proteomes" id="UP001168877"/>
    </source>
</evidence>
<dbReference type="GO" id="GO:0008422">
    <property type="term" value="F:beta-glucosidase activity"/>
    <property type="evidence" value="ECO:0007669"/>
    <property type="project" value="TreeGrafter"/>
</dbReference>
<dbReference type="Gene3D" id="3.20.20.80">
    <property type="entry name" value="Glycosidases"/>
    <property type="match status" value="1"/>
</dbReference>
<feature type="signal peptide" evidence="3">
    <location>
        <begin position="1"/>
        <end position="33"/>
    </location>
</feature>
<dbReference type="PANTHER" id="PTHR10353:SF154">
    <property type="entry name" value="BETA-GLUCOSIDASE 9-RELATED"/>
    <property type="match status" value="1"/>
</dbReference>
<accession>A0AA39TEQ2</accession>
<comment type="similarity">
    <text evidence="1 2">Belongs to the glycosyl hydrolase 1 family.</text>
</comment>
<reference evidence="4" key="2">
    <citation type="submission" date="2023-06" db="EMBL/GenBank/DDBJ databases">
        <authorList>
            <person name="Swenson N.G."/>
            <person name="Wegrzyn J.L."/>
            <person name="Mcevoy S.L."/>
        </authorList>
    </citation>
    <scope>NUCLEOTIDE SEQUENCE</scope>
    <source>
        <strain evidence="4">NS2018</strain>
        <tissue evidence="4">Leaf</tissue>
    </source>
</reference>
<keyword evidence="5" id="KW-1185">Reference proteome</keyword>
<feature type="chain" id="PRO_5041293118" description="Beta-glucosidase" evidence="3">
    <location>
        <begin position="34"/>
        <end position="401"/>
    </location>
</feature>
<evidence type="ECO:0000256" key="2">
    <source>
        <dbReference type="RuleBase" id="RU003690"/>
    </source>
</evidence>
<evidence type="ECO:0000256" key="1">
    <source>
        <dbReference type="ARBA" id="ARBA00010838"/>
    </source>
</evidence>
<dbReference type="Proteomes" id="UP001168877">
    <property type="component" value="Unassembled WGS sequence"/>
</dbReference>
<dbReference type="EMBL" id="JAUESC010000002">
    <property type="protein sequence ID" value="KAK0605828.1"/>
    <property type="molecule type" value="Genomic_DNA"/>
</dbReference>
<evidence type="ECO:0000313" key="4">
    <source>
        <dbReference type="EMBL" id="KAK0605828.1"/>
    </source>
</evidence>
<name>A0AA39TEQ2_ACESA</name>
<dbReference type="PANTHER" id="PTHR10353">
    <property type="entry name" value="GLYCOSYL HYDROLASE"/>
    <property type="match status" value="1"/>
</dbReference>